<dbReference type="InterPro" id="IPR012337">
    <property type="entry name" value="RNaseH-like_sf"/>
</dbReference>
<dbReference type="RefSeq" id="WP_111355733.1">
    <property type="nucleotide sequence ID" value="NZ_NPEU01000024.1"/>
</dbReference>
<dbReference type="InterPro" id="IPR003165">
    <property type="entry name" value="Piwi"/>
</dbReference>
<dbReference type="GO" id="GO:0003676">
    <property type="term" value="F:nucleic acid binding"/>
    <property type="evidence" value="ECO:0007669"/>
    <property type="project" value="InterPro"/>
</dbReference>
<evidence type="ECO:0000313" key="5">
    <source>
        <dbReference type="Proteomes" id="UP000248863"/>
    </source>
</evidence>
<dbReference type="SMART" id="SM00950">
    <property type="entry name" value="Piwi"/>
    <property type="match status" value="1"/>
</dbReference>
<dbReference type="CDD" id="cd04659">
    <property type="entry name" value="Piwi_piwi-like_ProArk"/>
    <property type="match status" value="1"/>
</dbReference>
<sequence length="510" mass="57814">MRKKREWKGPNLSSFELSHVPEPLLEFAANGRHVDVRFGLMDYGPVDFSTERTKEIRLGVVGSSQTVGKLGEWLRRCEGGIPAKNSRQPNLFPAFPGSTILGPFRCSFEIGTRHVRTMSPLLISRIVSEKDDDTAIALAVEAFTNEVKDLAEQDQPPQVVICALPVEVIERVSNMRIIPPDDSPADDSEDEIEAEDAPVVDREIENFRGALKAATLALRIPIQIVWPTTYDNDATVKRKLAELSTRKVQDEATRAWNFFCALYYKAGGTPWRMVRDQREYSATFMGVSFFEGIDGTSLQTSSAQLFDDRGEGLILKGGPGLKDKTDRQPYLSALDAFNLTRTALQTYKREHGNYPARLVVHKTSRFHPEEREGFQKAIEQSEIEIADFIWMPRRSPVRLFRNGVYPPLRGTAMRLDDEQTILYTRGSVDFFRTYPGLYVPNPLLLHAQRRDTPDWSFLLKETLALTKMNWNGTQFDGALPITLKAARQVGDILKYVPDGTTPDPRYRFYM</sequence>
<dbReference type="AlphaFoldDB" id="A0A327L0H2"/>
<dbReference type="InterPro" id="IPR036397">
    <property type="entry name" value="RNaseH_sf"/>
</dbReference>
<gene>
    <name evidence="4" type="ORF">CH338_04075</name>
</gene>
<protein>
    <recommendedName>
        <fullName evidence="2">Protein argonaute</fullName>
    </recommendedName>
</protein>
<dbReference type="Proteomes" id="UP000248863">
    <property type="component" value="Unassembled WGS sequence"/>
</dbReference>
<proteinExistence type="inferred from homology"/>
<evidence type="ECO:0000256" key="1">
    <source>
        <dbReference type="ARBA" id="ARBA00035012"/>
    </source>
</evidence>
<evidence type="ECO:0000313" key="4">
    <source>
        <dbReference type="EMBL" id="RAI41148.1"/>
    </source>
</evidence>
<keyword evidence="5" id="KW-1185">Reference proteome</keyword>
<dbReference type="EMBL" id="NPEU01000024">
    <property type="protein sequence ID" value="RAI41148.1"/>
    <property type="molecule type" value="Genomic_DNA"/>
</dbReference>
<evidence type="ECO:0000259" key="3">
    <source>
        <dbReference type="SMART" id="SM00950"/>
    </source>
</evidence>
<dbReference type="SUPFAM" id="SSF53098">
    <property type="entry name" value="Ribonuclease H-like"/>
    <property type="match status" value="1"/>
</dbReference>
<feature type="domain" description="Piwi" evidence="3">
    <location>
        <begin position="221"/>
        <end position="498"/>
    </location>
</feature>
<comment type="caution">
    <text evidence="4">The sequence shown here is derived from an EMBL/GenBank/DDBJ whole genome shotgun (WGS) entry which is preliminary data.</text>
</comment>
<comment type="similarity">
    <text evidence="1">Belongs to the argonaute family. Long pAgo subfamily.</text>
</comment>
<name>A0A327L0H2_9BRAD</name>
<dbReference type="OrthoDB" id="580851at2"/>
<organism evidence="4 5">
    <name type="scientific">Rhodoplanes elegans</name>
    <dbReference type="NCBI Taxonomy" id="29408"/>
    <lineage>
        <taxon>Bacteria</taxon>
        <taxon>Pseudomonadati</taxon>
        <taxon>Pseudomonadota</taxon>
        <taxon>Alphaproteobacteria</taxon>
        <taxon>Hyphomicrobiales</taxon>
        <taxon>Nitrobacteraceae</taxon>
        <taxon>Rhodoplanes</taxon>
    </lineage>
</organism>
<evidence type="ECO:0000256" key="2">
    <source>
        <dbReference type="ARBA" id="ARBA00035032"/>
    </source>
</evidence>
<accession>A0A327L0H2</accession>
<reference evidence="4 5" key="1">
    <citation type="submission" date="2017-07" db="EMBL/GenBank/DDBJ databases">
        <title>Draft Genome Sequences of Select Purple Nonsulfur Bacteria.</title>
        <authorList>
            <person name="Lasarre B."/>
            <person name="Mckinlay J.B."/>
        </authorList>
    </citation>
    <scope>NUCLEOTIDE SEQUENCE [LARGE SCALE GENOMIC DNA]</scope>
    <source>
        <strain evidence="4 5">DSM 11907</strain>
    </source>
</reference>
<dbReference type="Gene3D" id="3.30.420.10">
    <property type="entry name" value="Ribonuclease H-like superfamily/Ribonuclease H"/>
    <property type="match status" value="1"/>
</dbReference>